<reference evidence="2 3" key="1">
    <citation type="submission" date="2015-11" db="EMBL/GenBank/DDBJ databases">
        <title>Draft genome sequences of new species of the genus Lactobacillus isolated from orchardgrass silage.</title>
        <authorList>
            <person name="Tohno M."/>
            <person name="Tanizawa Y."/>
            <person name="Arita M."/>
        </authorList>
    </citation>
    <scope>NUCLEOTIDE SEQUENCE [LARGE SCALE GENOMIC DNA]</scope>
    <source>
        <strain evidence="2 3">IWT30</strain>
    </source>
</reference>
<accession>A0A1Z5IE97</accession>
<comment type="caution">
    <text evidence="2">The sequence shown here is derived from an EMBL/GenBank/DDBJ whole genome shotgun (WGS) entry which is preliminary data.</text>
</comment>
<dbReference type="EMBL" id="BCMF01000010">
    <property type="protein sequence ID" value="GAX00043.1"/>
    <property type="molecule type" value="Genomic_DNA"/>
</dbReference>
<keyword evidence="2" id="KW-0808">Transferase</keyword>
<evidence type="ECO:0000313" key="2">
    <source>
        <dbReference type="EMBL" id="GAX00043.1"/>
    </source>
</evidence>
<organism evidence="2 3">
    <name type="scientific">Secundilactobacillus mixtipabuli</name>
    <dbReference type="NCBI Taxonomy" id="1435342"/>
    <lineage>
        <taxon>Bacteria</taxon>
        <taxon>Bacillati</taxon>
        <taxon>Bacillota</taxon>
        <taxon>Bacilli</taxon>
        <taxon>Lactobacillales</taxon>
        <taxon>Lactobacillaceae</taxon>
        <taxon>Secundilactobacillus</taxon>
    </lineage>
</organism>
<dbReference type="RefSeq" id="WP_089109819.1">
    <property type="nucleotide sequence ID" value="NZ_BCMF01000010.1"/>
</dbReference>
<evidence type="ECO:0000313" key="3">
    <source>
        <dbReference type="Proteomes" id="UP000198374"/>
    </source>
</evidence>
<dbReference type="InterPro" id="IPR016181">
    <property type="entry name" value="Acyl_CoA_acyltransferase"/>
</dbReference>
<dbReference type="InterPro" id="IPR000182">
    <property type="entry name" value="GNAT_dom"/>
</dbReference>
<dbReference type="SUPFAM" id="SSF55729">
    <property type="entry name" value="Acyl-CoA N-acyltransferases (Nat)"/>
    <property type="match status" value="1"/>
</dbReference>
<dbReference type="GO" id="GO:0016747">
    <property type="term" value="F:acyltransferase activity, transferring groups other than amino-acyl groups"/>
    <property type="evidence" value="ECO:0007669"/>
    <property type="project" value="InterPro"/>
</dbReference>
<dbReference type="OrthoDB" id="9796171at2"/>
<evidence type="ECO:0000259" key="1">
    <source>
        <dbReference type="PROSITE" id="PS51186"/>
    </source>
</evidence>
<dbReference type="Gene3D" id="3.40.630.30">
    <property type="match status" value="1"/>
</dbReference>
<dbReference type="AlphaFoldDB" id="A0A1Z5IE97"/>
<proteinExistence type="predicted"/>
<dbReference type="Pfam" id="PF13673">
    <property type="entry name" value="Acetyltransf_10"/>
    <property type="match status" value="1"/>
</dbReference>
<feature type="domain" description="N-acetyltransferase" evidence="1">
    <location>
        <begin position="5"/>
        <end position="145"/>
    </location>
</feature>
<dbReference type="PROSITE" id="PS51186">
    <property type="entry name" value="GNAT"/>
    <property type="match status" value="1"/>
</dbReference>
<dbReference type="Proteomes" id="UP000198374">
    <property type="component" value="Unassembled WGS sequence"/>
</dbReference>
<keyword evidence="3" id="KW-1185">Reference proteome</keyword>
<sequence length="145" mass="16804">MWKTKSFSELSTKELYELYHLRVATFVVAQKRIYQEVDENDLKALHVFYQDDRIVAYSRVYKEDGHVTFGRVVTDPAHRGIGLGDQLMTNVLTAIRTHFGHLPIEIEAQVQVQGFYEKYGFKTVGDPFIFNSTPHIKMVHEALKV</sequence>
<name>A0A1Z5IE97_9LACO</name>
<dbReference type="CDD" id="cd04301">
    <property type="entry name" value="NAT_SF"/>
    <property type="match status" value="1"/>
</dbReference>
<gene>
    <name evidence="2" type="ORF">IWT30_02022</name>
</gene>
<protein>
    <submittedName>
        <fullName evidence="2">GNAT family acetyltransferase</fullName>
    </submittedName>
</protein>